<dbReference type="AlphaFoldDB" id="A0A917ECW3"/>
<dbReference type="PANTHER" id="PTHR11054:SF0">
    <property type="entry name" value="6-PHOSPHOGLUCONOLACTONASE"/>
    <property type="match status" value="1"/>
</dbReference>
<dbReference type="InterPro" id="IPR005900">
    <property type="entry name" value="6-phosphogluconolactonase_DevB"/>
</dbReference>
<dbReference type="NCBIfam" id="TIGR01198">
    <property type="entry name" value="pgl"/>
    <property type="match status" value="1"/>
</dbReference>
<reference evidence="10" key="1">
    <citation type="journal article" date="2019" name="Int. J. Syst. Evol. Microbiol.">
        <title>The Global Catalogue of Microorganisms (GCM) 10K type strain sequencing project: providing services to taxonomists for standard genome sequencing and annotation.</title>
        <authorList>
            <consortium name="The Broad Institute Genomics Platform"/>
            <consortium name="The Broad Institute Genome Sequencing Center for Infectious Disease"/>
            <person name="Wu L."/>
            <person name="Ma J."/>
        </authorList>
    </citation>
    <scope>NUCLEOTIDE SEQUENCE [LARGE SCALE GENOMIC DNA]</scope>
    <source>
        <strain evidence="10">CGMCC 1.12664</strain>
    </source>
</reference>
<dbReference type="GO" id="GO:0006098">
    <property type="term" value="P:pentose-phosphate shunt"/>
    <property type="evidence" value="ECO:0007669"/>
    <property type="project" value="InterPro"/>
</dbReference>
<evidence type="ECO:0000259" key="8">
    <source>
        <dbReference type="Pfam" id="PF01182"/>
    </source>
</evidence>
<dbReference type="GO" id="GO:0005975">
    <property type="term" value="P:carbohydrate metabolic process"/>
    <property type="evidence" value="ECO:0007669"/>
    <property type="project" value="UniProtKB-UniRule"/>
</dbReference>
<comment type="pathway">
    <text evidence="3 7">Carbohydrate degradation; pentose phosphate pathway; D-ribulose 5-phosphate from D-glucose 6-phosphate (oxidative stage): step 2/3.</text>
</comment>
<dbReference type="CDD" id="cd01400">
    <property type="entry name" value="6PGL"/>
    <property type="match status" value="1"/>
</dbReference>
<accession>A0A917ECW3</accession>
<dbReference type="SUPFAM" id="SSF100950">
    <property type="entry name" value="NagB/RpiA/CoA transferase-like"/>
    <property type="match status" value="1"/>
</dbReference>
<gene>
    <name evidence="7 9" type="primary">pgl</name>
    <name evidence="9" type="ORF">GCM10011360_11920</name>
</gene>
<keyword evidence="10" id="KW-1185">Reference proteome</keyword>
<dbReference type="Proteomes" id="UP000612855">
    <property type="component" value="Unassembled WGS sequence"/>
</dbReference>
<dbReference type="Gene3D" id="3.40.50.1360">
    <property type="match status" value="1"/>
</dbReference>
<dbReference type="Pfam" id="PF01182">
    <property type="entry name" value="Glucosamine_iso"/>
    <property type="match status" value="1"/>
</dbReference>
<comment type="catalytic activity">
    <reaction evidence="1 7">
        <text>6-phospho-D-glucono-1,5-lactone + H2O = 6-phospho-D-gluconate + H(+)</text>
        <dbReference type="Rhea" id="RHEA:12556"/>
        <dbReference type="ChEBI" id="CHEBI:15377"/>
        <dbReference type="ChEBI" id="CHEBI:15378"/>
        <dbReference type="ChEBI" id="CHEBI:57955"/>
        <dbReference type="ChEBI" id="CHEBI:58759"/>
        <dbReference type="EC" id="3.1.1.31"/>
    </reaction>
</comment>
<dbReference type="RefSeq" id="WP_188476745.1">
    <property type="nucleotide sequence ID" value="NZ_BMFJ01000001.1"/>
</dbReference>
<keyword evidence="7" id="KW-0378">Hydrolase</keyword>
<evidence type="ECO:0000256" key="4">
    <source>
        <dbReference type="ARBA" id="ARBA00010662"/>
    </source>
</evidence>
<sequence>MNWNTYPDRDLLALDLADTLASSLRNALARNDRVSFAVPGGTSPGPVFDALSTVHLDWDRVDVMLTDERWVPETSERSNTALLRRTLLTGPAAAATLIPLRADTATPEESLDALSAAIAPLLPIDVLLVGMGADMHTASLFPGADRLEEALSSHAPVLLPMRAPGAPEPRVTLTAPVLRGAMDTHVVIMGAEKKAAIEQARHLTPAEAPVSVLLGDATIHYAD</sequence>
<dbReference type="EMBL" id="BMFJ01000001">
    <property type="protein sequence ID" value="GGE25115.1"/>
    <property type="molecule type" value="Genomic_DNA"/>
</dbReference>
<dbReference type="InterPro" id="IPR039104">
    <property type="entry name" value="6PGL"/>
</dbReference>
<evidence type="ECO:0000313" key="10">
    <source>
        <dbReference type="Proteomes" id="UP000612855"/>
    </source>
</evidence>
<dbReference type="PANTHER" id="PTHR11054">
    <property type="entry name" value="6-PHOSPHOGLUCONOLACTONASE"/>
    <property type="match status" value="1"/>
</dbReference>
<comment type="function">
    <text evidence="2 7">Hydrolysis of 6-phosphogluconolactone to 6-phosphogluconate.</text>
</comment>
<evidence type="ECO:0000256" key="2">
    <source>
        <dbReference type="ARBA" id="ARBA00002681"/>
    </source>
</evidence>
<comment type="caution">
    <text evidence="9">The sequence shown here is derived from an EMBL/GenBank/DDBJ whole genome shotgun (WGS) entry which is preliminary data.</text>
</comment>
<dbReference type="GO" id="GO:0017057">
    <property type="term" value="F:6-phosphogluconolactonase activity"/>
    <property type="evidence" value="ECO:0007669"/>
    <property type="project" value="UniProtKB-UniRule"/>
</dbReference>
<evidence type="ECO:0000256" key="1">
    <source>
        <dbReference type="ARBA" id="ARBA00000832"/>
    </source>
</evidence>
<feature type="domain" description="Glucosamine/galactosamine-6-phosphate isomerase" evidence="8">
    <location>
        <begin position="7"/>
        <end position="214"/>
    </location>
</feature>
<dbReference type="EC" id="3.1.1.31" evidence="5 7"/>
<evidence type="ECO:0000313" key="9">
    <source>
        <dbReference type="EMBL" id="GGE25115.1"/>
    </source>
</evidence>
<protein>
    <recommendedName>
        <fullName evidence="6 7">6-phosphogluconolactonase</fullName>
        <shortName evidence="7">6PGL</shortName>
        <ecNumber evidence="5 7">3.1.1.31</ecNumber>
    </recommendedName>
</protein>
<evidence type="ECO:0000256" key="7">
    <source>
        <dbReference type="RuleBase" id="RU365095"/>
    </source>
</evidence>
<dbReference type="InterPro" id="IPR037171">
    <property type="entry name" value="NagB/RpiA_transferase-like"/>
</dbReference>
<evidence type="ECO:0000256" key="3">
    <source>
        <dbReference type="ARBA" id="ARBA00004961"/>
    </source>
</evidence>
<dbReference type="InterPro" id="IPR006148">
    <property type="entry name" value="Glc/Gal-6P_isomerase"/>
</dbReference>
<name>A0A917ECW3_9RHOB</name>
<evidence type="ECO:0000256" key="5">
    <source>
        <dbReference type="ARBA" id="ARBA00013198"/>
    </source>
</evidence>
<evidence type="ECO:0000256" key="6">
    <source>
        <dbReference type="ARBA" id="ARBA00020337"/>
    </source>
</evidence>
<comment type="similarity">
    <text evidence="4 7">Belongs to the glucosamine/galactosamine-6-phosphate isomerase family. 6-phosphogluconolactonase subfamily.</text>
</comment>
<organism evidence="9 10">
    <name type="scientific">Primorskyibacter flagellatus</name>
    <dbReference type="NCBI Taxonomy" id="1387277"/>
    <lineage>
        <taxon>Bacteria</taxon>
        <taxon>Pseudomonadati</taxon>
        <taxon>Pseudomonadota</taxon>
        <taxon>Alphaproteobacteria</taxon>
        <taxon>Rhodobacterales</taxon>
        <taxon>Roseobacteraceae</taxon>
        <taxon>Primorskyibacter</taxon>
    </lineage>
</organism>
<proteinExistence type="inferred from homology"/>